<evidence type="ECO:0000313" key="3">
    <source>
        <dbReference type="Proteomes" id="UP000800092"/>
    </source>
</evidence>
<reference evidence="2" key="1">
    <citation type="journal article" date="2020" name="Stud. Mycol.">
        <title>101 Dothideomycetes genomes: a test case for predicting lifestyles and emergence of pathogens.</title>
        <authorList>
            <person name="Haridas S."/>
            <person name="Albert R."/>
            <person name="Binder M."/>
            <person name="Bloem J."/>
            <person name="Labutti K."/>
            <person name="Salamov A."/>
            <person name="Andreopoulos B."/>
            <person name="Baker S."/>
            <person name="Barry K."/>
            <person name="Bills G."/>
            <person name="Bluhm B."/>
            <person name="Cannon C."/>
            <person name="Castanera R."/>
            <person name="Culley D."/>
            <person name="Daum C."/>
            <person name="Ezra D."/>
            <person name="Gonzalez J."/>
            <person name="Henrissat B."/>
            <person name="Kuo A."/>
            <person name="Liang C."/>
            <person name="Lipzen A."/>
            <person name="Lutzoni F."/>
            <person name="Magnuson J."/>
            <person name="Mondo S."/>
            <person name="Nolan M."/>
            <person name="Ohm R."/>
            <person name="Pangilinan J."/>
            <person name="Park H.-J."/>
            <person name="Ramirez L."/>
            <person name="Alfaro M."/>
            <person name="Sun H."/>
            <person name="Tritt A."/>
            <person name="Yoshinaga Y."/>
            <person name="Zwiers L.-H."/>
            <person name="Turgeon B."/>
            <person name="Goodwin S."/>
            <person name="Spatafora J."/>
            <person name="Crous P."/>
            <person name="Grigoriev I."/>
        </authorList>
    </citation>
    <scope>NUCLEOTIDE SEQUENCE</scope>
    <source>
        <strain evidence="2">Tuck. ex Michener</strain>
    </source>
</reference>
<sequence length="204" mass="21664">MSIIMKSFMMNALLTLPLLAVALPTPSIAGPGEITAEDIIKVAPATASCAGRGPQCVTAYQAAPAIANSFEKYGIVSFGSQAAVVSTILYESSNFEYDSPIDPVAGKGTRNMQSAEFNEKYASALGLASTGDTVALLNQDLDTSFGSAAWYLSSQRGPCPMSMRDEMHALNSAGYESYVINCLATGELADREQIWNSLLALKQW</sequence>
<keyword evidence="1" id="KW-0732">Signal</keyword>
<feature type="signal peptide" evidence="1">
    <location>
        <begin position="1"/>
        <end position="29"/>
    </location>
</feature>
<accession>A0A6A6HJ60</accession>
<protein>
    <submittedName>
        <fullName evidence="2">Uncharacterized protein</fullName>
    </submittedName>
</protein>
<organism evidence="2 3">
    <name type="scientific">Viridothelium virens</name>
    <name type="common">Speckled blister lichen</name>
    <name type="synonym">Trypethelium virens</name>
    <dbReference type="NCBI Taxonomy" id="1048519"/>
    <lineage>
        <taxon>Eukaryota</taxon>
        <taxon>Fungi</taxon>
        <taxon>Dikarya</taxon>
        <taxon>Ascomycota</taxon>
        <taxon>Pezizomycotina</taxon>
        <taxon>Dothideomycetes</taxon>
        <taxon>Dothideomycetes incertae sedis</taxon>
        <taxon>Trypetheliales</taxon>
        <taxon>Trypetheliaceae</taxon>
        <taxon>Viridothelium</taxon>
    </lineage>
</organism>
<evidence type="ECO:0000256" key="1">
    <source>
        <dbReference type="SAM" id="SignalP"/>
    </source>
</evidence>
<evidence type="ECO:0000313" key="2">
    <source>
        <dbReference type="EMBL" id="KAF2238077.1"/>
    </source>
</evidence>
<dbReference type="Proteomes" id="UP000800092">
    <property type="component" value="Unassembled WGS sequence"/>
</dbReference>
<proteinExistence type="predicted"/>
<feature type="chain" id="PRO_5025382022" evidence="1">
    <location>
        <begin position="30"/>
        <end position="204"/>
    </location>
</feature>
<dbReference type="EMBL" id="ML991777">
    <property type="protein sequence ID" value="KAF2238077.1"/>
    <property type="molecule type" value="Genomic_DNA"/>
</dbReference>
<dbReference type="AlphaFoldDB" id="A0A6A6HJ60"/>
<gene>
    <name evidence="2" type="ORF">EV356DRAFT_564273</name>
</gene>
<name>A0A6A6HJ60_VIRVR</name>
<keyword evidence="3" id="KW-1185">Reference proteome</keyword>
<dbReference type="OrthoDB" id="2349272at2759"/>